<evidence type="ECO:0000313" key="1">
    <source>
        <dbReference type="EMBL" id="KAJ7523707.1"/>
    </source>
</evidence>
<organism evidence="1 2">
    <name type="scientific">Diphasiastrum complanatum</name>
    <name type="common">Issler's clubmoss</name>
    <name type="synonym">Lycopodium complanatum</name>
    <dbReference type="NCBI Taxonomy" id="34168"/>
    <lineage>
        <taxon>Eukaryota</taxon>
        <taxon>Viridiplantae</taxon>
        <taxon>Streptophyta</taxon>
        <taxon>Embryophyta</taxon>
        <taxon>Tracheophyta</taxon>
        <taxon>Lycopodiopsida</taxon>
        <taxon>Lycopodiales</taxon>
        <taxon>Lycopodiaceae</taxon>
        <taxon>Lycopodioideae</taxon>
        <taxon>Diphasiastrum</taxon>
    </lineage>
</organism>
<name>A0ACC2B1Q7_DIPCM</name>
<proteinExistence type="predicted"/>
<protein>
    <submittedName>
        <fullName evidence="1">Uncharacterized protein</fullName>
    </submittedName>
</protein>
<gene>
    <name evidence="1" type="ORF">O6H91_18G059300</name>
</gene>
<keyword evidence="2" id="KW-1185">Reference proteome</keyword>
<comment type="caution">
    <text evidence="1">The sequence shown here is derived from an EMBL/GenBank/DDBJ whole genome shotgun (WGS) entry which is preliminary data.</text>
</comment>
<dbReference type="EMBL" id="CM055109">
    <property type="protein sequence ID" value="KAJ7523707.1"/>
    <property type="molecule type" value="Genomic_DNA"/>
</dbReference>
<sequence>MQRLGISRWINSSSFALSRMAATTGNSKIKQSSGISCETQSGLVLSSKHESDVVVSAVGVTSSKGKADQSSILGSTAGDPSTPVKIDPTSSSSIPRTCECTDGKAAPIPGSQLEFSSTSPAGNSNTGSDGREKAQIDSIQVDSVQLPPPINGGPSPQPH</sequence>
<accession>A0ACC2B1Q7</accession>
<dbReference type="Proteomes" id="UP001162992">
    <property type="component" value="Chromosome 18"/>
</dbReference>
<reference evidence="2" key="1">
    <citation type="journal article" date="2024" name="Proc. Natl. Acad. Sci. U.S.A.">
        <title>Extraordinary preservation of gene collinearity over three hundred million years revealed in homosporous lycophytes.</title>
        <authorList>
            <person name="Li C."/>
            <person name="Wickell D."/>
            <person name="Kuo L.Y."/>
            <person name="Chen X."/>
            <person name="Nie B."/>
            <person name="Liao X."/>
            <person name="Peng D."/>
            <person name="Ji J."/>
            <person name="Jenkins J."/>
            <person name="Williams M."/>
            <person name="Shu S."/>
            <person name="Plott C."/>
            <person name="Barry K."/>
            <person name="Rajasekar S."/>
            <person name="Grimwood J."/>
            <person name="Han X."/>
            <person name="Sun S."/>
            <person name="Hou Z."/>
            <person name="He W."/>
            <person name="Dai G."/>
            <person name="Sun C."/>
            <person name="Schmutz J."/>
            <person name="Leebens-Mack J.H."/>
            <person name="Li F.W."/>
            <person name="Wang L."/>
        </authorList>
    </citation>
    <scope>NUCLEOTIDE SEQUENCE [LARGE SCALE GENOMIC DNA]</scope>
    <source>
        <strain evidence="2">cv. PW_Plant_1</strain>
    </source>
</reference>
<evidence type="ECO:0000313" key="2">
    <source>
        <dbReference type="Proteomes" id="UP001162992"/>
    </source>
</evidence>